<dbReference type="EMBL" id="GBRH01239525">
    <property type="protein sequence ID" value="JAD58370.1"/>
    <property type="molecule type" value="Transcribed_RNA"/>
</dbReference>
<reference evidence="1" key="1">
    <citation type="submission" date="2014-09" db="EMBL/GenBank/DDBJ databases">
        <authorList>
            <person name="Magalhaes I.L.F."/>
            <person name="Oliveira U."/>
            <person name="Santos F.R."/>
            <person name="Vidigal T.H.D.A."/>
            <person name="Brescovit A.D."/>
            <person name="Santos A.J."/>
        </authorList>
    </citation>
    <scope>NUCLEOTIDE SEQUENCE</scope>
    <source>
        <tissue evidence="1">Shoot tissue taken approximately 20 cm above the soil surface</tissue>
    </source>
</reference>
<proteinExistence type="predicted"/>
<organism evidence="1">
    <name type="scientific">Arundo donax</name>
    <name type="common">Giant reed</name>
    <name type="synonym">Donax arundinaceus</name>
    <dbReference type="NCBI Taxonomy" id="35708"/>
    <lineage>
        <taxon>Eukaryota</taxon>
        <taxon>Viridiplantae</taxon>
        <taxon>Streptophyta</taxon>
        <taxon>Embryophyta</taxon>
        <taxon>Tracheophyta</taxon>
        <taxon>Spermatophyta</taxon>
        <taxon>Magnoliopsida</taxon>
        <taxon>Liliopsida</taxon>
        <taxon>Poales</taxon>
        <taxon>Poaceae</taxon>
        <taxon>PACMAD clade</taxon>
        <taxon>Arundinoideae</taxon>
        <taxon>Arundineae</taxon>
        <taxon>Arundo</taxon>
    </lineage>
</organism>
<name>A0A0A9BAX0_ARUDO</name>
<dbReference type="AlphaFoldDB" id="A0A0A9BAX0"/>
<reference evidence="1" key="2">
    <citation type="journal article" date="2015" name="Data Brief">
        <title>Shoot transcriptome of the giant reed, Arundo donax.</title>
        <authorList>
            <person name="Barrero R.A."/>
            <person name="Guerrero F.D."/>
            <person name="Moolhuijzen P."/>
            <person name="Goolsby J.A."/>
            <person name="Tidwell J."/>
            <person name="Bellgard S.E."/>
            <person name="Bellgard M.I."/>
        </authorList>
    </citation>
    <scope>NUCLEOTIDE SEQUENCE</scope>
    <source>
        <tissue evidence="1">Shoot tissue taken approximately 20 cm above the soil surface</tissue>
    </source>
</reference>
<accession>A0A0A9BAX0</accession>
<protein>
    <submittedName>
        <fullName evidence="1">Uncharacterized protein</fullName>
    </submittedName>
</protein>
<sequence>MMTRVFLEKAPCSDMRPILAS</sequence>
<evidence type="ECO:0000313" key="1">
    <source>
        <dbReference type="EMBL" id="JAD58370.1"/>
    </source>
</evidence>